<evidence type="ECO:0000256" key="5">
    <source>
        <dbReference type="SAM" id="MobiDB-lite"/>
    </source>
</evidence>
<keyword evidence="2 4" id="KW-0479">Metal-binding</keyword>
<feature type="domain" description="Cytochrome c" evidence="7">
    <location>
        <begin position="85"/>
        <end position="177"/>
    </location>
</feature>
<accession>A0A9W6G1T9</accession>
<keyword evidence="6" id="KW-1133">Transmembrane helix</keyword>
<evidence type="ECO:0000256" key="6">
    <source>
        <dbReference type="SAM" id="Phobius"/>
    </source>
</evidence>
<dbReference type="SUPFAM" id="SSF46626">
    <property type="entry name" value="Cytochrome c"/>
    <property type="match status" value="2"/>
</dbReference>
<dbReference type="InterPro" id="IPR036909">
    <property type="entry name" value="Cyt_c-like_dom_sf"/>
</dbReference>
<dbReference type="Gene3D" id="1.10.760.10">
    <property type="entry name" value="Cytochrome c-like domain"/>
    <property type="match status" value="2"/>
</dbReference>
<dbReference type="GO" id="GO:0046872">
    <property type="term" value="F:metal ion binding"/>
    <property type="evidence" value="ECO:0007669"/>
    <property type="project" value="UniProtKB-KW"/>
</dbReference>
<evidence type="ECO:0000256" key="1">
    <source>
        <dbReference type="ARBA" id="ARBA00022617"/>
    </source>
</evidence>
<reference evidence="8" key="1">
    <citation type="submission" date="2022-12" db="EMBL/GenBank/DDBJ databases">
        <title>Reference genome sequencing for broad-spectrum identification of bacterial and archaeal isolates by mass spectrometry.</title>
        <authorList>
            <person name="Sekiguchi Y."/>
            <person name="Tourlousse D.M."/>
        </authorList>
    </citation>
    <scope>NUCLEOTIDE SEQUENCE</scope>
    <source>
        <strain evidence="8">H2</strain>
    </source>
</reference>
<evidence type="ECO:0000256" key="4">
    <source>
        <dbReference type="PROSITE-ProRule" id="PRU00433"/>
    </source>
</evidence>
<dbReference type="PROSITE" id="PS51007">
    <property type="entry name" value="CYTC"/>
    <property type="match status" value="1"/>
</dbReference>
<comment type="caution">
    <text evidence="8">The sequence shown here is derived from an EMBL/GenBank/DDBJ whole genome shotgun (WGS) entry which is preliminary data.</text>
</comment>
<keyword evidence="6" id="KW-0472">Membrane</keyword>
<dbReference type="InterPro" id="IPR009056">
    <property type="entry name" value="Cyt_c-like_dom"/>
</dbReference>
<gene>
    <name evidence="8" type="ORF">GHYDROH2_22990</name>
</gene>
<dbReference type="GO" id="GO:0009055">
    <property type="term" value="F:electron transfer activity"/>
    <property type="evidence" value="ECO:0007669"/>
    <property type="project" value="InterPro"/>
</dbReference>
<evidence type="ECO:0000256" key="2">
    <source>
        <dbReference type="ARBA" id="ARBA00022723"/>
    </source>
</evidence>
<dbReference type="GO" id="GO:0020037">
    <property type="term" value="F:heme binding"/>
    <property type="evidence" value="ECO:0007669"/>
    <property type="project" value="InterPro"/>
</dbReference>
<feature type="region of interest" description="Disordered" evidence="5">
    <location>
        <begin position="68"/>
        <end position="88"/>
    </location>
</feature>
<keyword evidence="6" id="KW-0812">Transmembrane</keyword>
<dbReference type="EMBL" id="BSDS01000002">
    <property type="protein sequence ID" value="GLI38798.1"/>
    <property type="molecule type" value="Genomic_DNA"/>
</dbReference>
<evidence type="ECO:0000313" key="9">
    <source>
        <dbReference type="Proteomes" id="UP001144352"/>
    </source>
</evidence>
<feature type="transmembrane region" description="Helical" evidence="6">
    <location>
        <begin position="187"/>
        <end position="206"/>
    </location>
</feature>
<protein>
    <recommendedName>
        <fullName evidence="7">Cytochrome c domain-containing protein</fullName>
    </recommendedName>
</protein>
<evidence type="ECO:0000256" key="3">
    <source>
        <dbReference type="ARBA" id="ARBA00023004"/>
    </source>
</evidence>
<sequence>MGPDLKGVTTLRDRAWLERFISAPDKVLASGDPVAARLFQEFNKVPMPNLGLDQDQVDALLDYLAAGEETPPQGAKPAAAPAPKGDPSMGEKLFAGEFTFARGGTPCIACHHVAGIAPLGGGTLGPDLTTIATTFGDAALSSALATLPFPTMKPIFGDHPLTPKEQGDLRAFFRKATPRRPAVETTPIVLCAGAGLLALLLLTGALGRRRLGSVRKALVAEATKGGGEGRWVG</sequence>
<keyword evidence="9" id="KW-1185">Reference proteome</keyword>
<name>A0A9W6G1T9_9BACT</name>
<organism evidence="8 9">
    <name type="scientific">Geobacter hydrogenophilus</name>
    <dbReference type="NCBI Taxonomy" id="40983"/>
    <lineage>
        <taxon>Bacteria</taxon>
        <taxon>Pseudomonadati</taxon>
        <taxon>Thermodesulfobacteriota</taxon>
        <taxon>Desulfuromonadia</taxon>
        <taxon>Geobacterales</taxon>
        <taxon>Geobacteraceae</taxon>
        <taxon>Geobacter</taxon>
    </lineage>
</organism>
<evidence type="ECO:0000259" key="7">
    <source>
        <dbReference type="PROSITE" id="PS51007"/>
    </source>
</evidence>
<feature type="compositionally biased region" description="Low complexity" evidence="5">
    <location>
        <begin position="71"/>
        <end position="85"/>
    </location>
</feature>
<evidence type="ECO:0000313" key="8">
    <source>
        <dbReference type="EMBL" id="GLI38798.1"/>
    </source>
</evidence>
<dbReference type="Proteomes" id="UP001144352">
    <property type="component" value="Unassembled WGS sequence"/>
</dbReference>
<keyword evidence="1 4" id="KW-0349">Heme</keyword>
<proteinExistence type="predicted"/>
<keyword evidence="3 4" id="KW-0408">Iron</keyword>
<dbReference type="AlphaFoldDB" id="A0A9W6G1T9"/>